<accession>A0A1G8RT74</accession>
<dbReference type="EMBL" id="FNCO01000023">
    <property type="protein sequence ID" value="SDJ20274.1"/>
    <property type="molecule type" value="Genomic_DNA"/>
</dbReference>
<reference evidence="2" key="1">
    <citation type="submission" date="2016-10" db="EMBL/GenBank/DDBJ databases">
        <authorList>
            <person name="Varghese N."/>
            <person name="Submissions S."/>
        </authorList>
    </citation>
    <scope>NUCLEOTIDE SEQUENCE [LARGE SCALE GENOMIC DNA]</scope>
    <source>
        <strain evidence="2">ATCC 700689</strain>
    </source>
</reference>
<dbReference type="InterPro" id="IPR011990">
    <property type="entry name" value="TPR-like_helical_dom_sf"/>
</dbReference>
<protein>
    <recommendedName>
        <fullName evidence="3">Tetratricopeptide repeat-containing protein</fullName>
    </recommendedName>
</protein>
<dbReference type="OrthoDB" id="6399948at2"/>
<evidence type="ECO:0008006" key="3">
    <source>
        <dbReference type="Google" id="ProtNLM"/>
    </source>
</evidence>
<dbReference type="AlphaFoldDB" id="A0A1G8RT74"/>
<name>A0A1G8RT74_9PSED</name>
<dbReference type="STRING" id="89065.SAMN05216605_12352"/>
<keyword evidence="2" id="KW-1185">Reference proteome</keyword>
<dbReference type="Proteomes" id="UP000182894">
    <property type="component" value="Unassembled WGS sequence"/>
</dbReference>
<evidence type="ECO:0000313" key="2">
    <source>
        <dbReference type="Proteomes" id="UP000182894"/>
    </source>
</evidence>
<proteinExistence type="predicted"/>
<evidence type="ECO:0000313" key="1">
    <source>
        <dbReference type="EMBL" id="SDJ20274.1"/>
    </source>
</evidence>
<organism evidence="1 2">
    <name type="scientific">Pseudomonas abietaniphila</name>
    <dbReference type="NCBI Taxonomy" id="89065"/>
    <lineage>
        <taxon>Bacteria</taxon>
        <taxon>Pseudomonadati</taxon>
        <taxon>Pseudomonadota</taxon>
        <taxon>Gammaproteobacteria</taxon>
        <taxon>Pseudomonadales</taxon>
        <taxon>Pseudomonadaceae</taxon>
        <taxon>Pseudomonas</taxon>
    </lineage>
</organism>
<dbReference type="SUPFAM" id="SSF48452">
    <property type="entry name" value="TPR-like"/>
    <property type="match status" value="1"/>
</dbReference>
<dbReference type="RefSeq" id="WP_074758616.1">
    <property type="nucleotide sequence ID" value="NZ_FNCO01000023.1"/>
</dbReference>
<gene>
    <name evidence="1" type="ORF">SAMN05216605_12352</name>
</gene>
<sequence length="482" mass="54844">MSSSINGYDSFVLLADQLEIDSIDYWLRENPFGVVRHLFDRIKFGAKVLARASGATHSTALNHMAEALGFATWHSLNAHLIGISSSPPDSVSLESLTRLSQSLVLLIRSRPDKALSEDQVLAFQEFGTKLAKASGLPLEKLMDTVCSAFCGGKSWMEVNSRTPMNTTVPLYKFEIDNEKHGRFIWSEACDELVDSLDEVYQDSDTPEQVSNAKRWIEDALAHQPGFLEAGLCLAQIYYDEGDLNEALRIVYGYITRTENLIPKGYRGKIEWGFHTNRFYHRLLWLRMSIYHDAQWMRYCLRDARKQLRLNPSDNLGVRYIYPLMLLEAGEYEKAAKAARFPKQDGYEVSLIRAFTRFAVGDRPGFLHNYITALFDVPAMRYLFLDSLPELPERGDLFRTIEPDMETLEQYAWPAYIAVPGLEQACTKILSDPTVIEAEAQLRTCWNGLRHEGLPTDGEFNGWEALNVKLKNSIPLLLAEEFT</sequence>
<dbReference type="Gene3D" id="1.25.40.10">
    <property type="entry name" value="Tetratricopeptide repeat domain"/>
    <property type="match status" value="1"/>
</dbReference>